<gene>
    <name evidence="2" type="ORF">CKO21_12900</name>
</gene>
<reference evidence="2" key="1">
    <citation type="submission" date="2017-08" db="EMBL/GenBank/DDBJ databases">
        <authorList>
            <person name="Imhoff J.F."/>
            <person name="Rahn T."/>
            <person name="Kuenzel S."/>
            <person name="Neulinger S.C."/>
        </authorList>
    </citation>
    <scope>NUCLEOTIDE SEQUENCE</scope>
    <source>
        <strain evidence="2">DSM 9154</strain>
    </source>
</reference>
<dbReference type="Proteomes" id="UP000778970">
    <property type="component" value="Unassembled WGS sequence"/>
</dbReference>
<dbReference type="PROSITE" id="PS50983">
    <property type="entry name" value="FE_B12_PBP"/>
    <property type="match status" value="1"/>
</dbReference>
<feature type="domain" description="Fe/B12 periplasmic-binding" evidence="1">
    <location>
        <begin position="83"/>
        <end position="350"/>
    </location>
</feature>
<evidence type="ECO:0000313" key="2">
    <source>
        <dbReference type="EMBL" id="MBK1698138.1"/>
    </source>
</evidence>
<dbReference type="EMBL" id="NRRE01000026">
    <property type="protein sequence ID" value="MBK1698138.1"/>
    <property type="molecule type" value="Genomic_DNA"/>
</dbReference>
<sequence>MSMRSRSGPGITSTAVIWPHCGVSFRKVCKGLRGALANHTAWALVVTGLLATGAFAATAAGAQQRNFTDDAGRTVQLPGQVDSVYPTGHPASILLYTLAPETLAGWTRTLPSDMQGLMPARYQELPVIGRLSGRGDTANLERVLTLAPDVLFDYGAVREPYISAADRLMAQTGLPTVLLGGRFDGLPASYRKLGQLLGKPARADRFASYARETLALAKRIREQVLEAERPRVYYGRDADGLTTAFAGSLNAEILSLVGARNVADDTDEPGLGAVNLEQILAWNPEVIVTINPAFYDSLQDPDGVWSQVQAVQQGRVYLAPERPFGWFDRPPSVNRLIGVRWLLHLFYPERMPGSLRGEVVRFYELFYHVSPSDTQLDRLLVTAMPEERR</sequence>
<dbReference type="AlphaFoldDB" id="A0A934QJC5"/>
<dbReference type="Gene3D" id="3.40.50.1980">
    <property type="entry name" value="Nitrogenase molybdenum iron protein domain"/>
    <property type="match status" value="2"/>
</dbReference>
<dbReference type="PANTHER" id="PTHR30535:SF34">
    <property type="entry name" value="MOLYBDATE-BINDING PROTEIN MOLA"/>
    <property type="match status" value="1"/>
</dbReference>
<organism evidence="2 3">
    <name type="scientific">Rhodovibrio salinarum</name>
    <dbReference type="NCBI Taxonomy" id="1087"/>
    <lineage>
        <taxon>Bacteria</taxon>
        <taxon>Pseudomonadati</taxon>
        <taxon>Pseudomonadota</taxon>
        <taxon>Alphaproteobacteria</taxon>
        <taxon>Rhodospirillales</taxon>
        <taxon>Rhodovibrionaceae</taxon>
        <taxon>Rhodovibrio</taxon>
    </lineage>
</organism>
<comment type="caution">
    <text evidence="2">The sequence shown here is derived from an EMBL/GenBank/DDBJ whole genome shotgun (WGS) entry which is preliminary data.</text>
</comment>
<dbReference type="PANTHER" id="PTHR30535">
    <property type="entry name" value="VITAMIN B12-BINDING PROTEIN"/>
    <property type="match status" value="1"/>
</dbReference>
<evidence type="ECO:0000259" key="1">
    <source>
        <dbReference type="PROSITE" id="PS50983"/>
    </source>
</evidence>
<reference evidence="2" key="2">
    <citation type="journal article" date="2020" name="Microorganisms">
        <title>Osmotic Adaptation and Compatible Solute Biosynthesis of Phototrophic Bacteria as Revealed from Genome Analyses.</title>
        <authorList>
            <person name="Imhoff J.F."/>
            <person name="Rahn T."/>
            <person name="Kunzel S."/>
            <person name="Keller A."/>
            <person name="Neulinger S.C."/>
        </authorList>
    </citation>
    <scope>NUCLEOTIDE SEQUENCE</scope>
    <source>
        <strain evidence="2">DSM 9154</strain>
    </source>
</reference>
<keyword evidence="3" id="KW-1185">Reference proteome</keyword>
<accession>A0A934QJC5</accession>
<dbReference type="InterPro" id="IPR050902">
    <property type="entry name" value="ABC_Transporter_SBP"/>
</dbReference>
<dbReference type="Pfam" id="PF01497">
    <property type="entry name" value="Peripla_BP_2"/>
    <property type="match status" value="1"/>
</dbReference>
<dbReference type="CDD" id="cd01147">
    <property type="entry name" value="HemV-2"/>
    <property type="match status" value="1"/>
</dbReference>
<name>A0A934QJC5_9PROT</name>
<dbReference type="GO" id="GO:0071281">
    <property type="term" value="P:cellular response to iron ion"/>
    <property type="evidence" value="ECO:0007669"/>
    <property type="project" value="TreeGrafter"/>
</dbReference>
<dbReference type="InterPro" id="IPR002491">
    <property type="entry name" value="ABC_transptr_periplasmic_BD"/>
</dbReference>
<dbReference type="Gene3D" id="1.20.58.2180">
    <property type="match status" value="1"/>
</dbReference>
<protein>
    <submittedName>
        <fullName evidence="2">Iron ABC transporter substrate-binding protein</fullName>
    </submittedName>
</protein>
<dbReference type="SUPFAM" id="SSF53807">
    <property type="entry name" value="Helical backbone' metal receptor"/>
    <property type="match status" value="1"/>
</dbReference>
<evidence type="ECO:0000313" key="3">
    <source>
        <dbReference type="Proteomes" id="UP000778970"/>
    </source>
</evidence>
<proteinExistence type="predicted"/>